<reference evidence="2" key="1">
    <citation type="submission" date="2024-06" db="EMBL/GenBank/DDBJ databases">
        <title>Draft Genome Sequence of Deinococcus sonorensis Type Strain KR-87, a Biofilm Producing Representative of the Genus Deinococcus.</title>
        <authorList>
            <person name="Boren L.S."/>
            <person name="Grosso R.A."/>
            <person name="Hugenberg-Cox A.N."/>
            <person name="Hill J.T.E."/>
            <person name="Albert C.M."/>
            <person name="Tuohy J.M."/>
        </authorList>
    </citation>
    <scope>NUCLEOTIDE SEQUENCE</scope>
    <source>
        <strain evidence="2">KR-87</strain>
        <plasmid evidence="2">pDson03</plasmid>
    </source>
</reference>
<dbReference type="EMBL" id="CP158298">
    <property type="protein sequence ID" value="XBV84129.1"/>
    <property type="molecule type" value="Genomic_DNA"/>
</dbReference>
<accession>A0AAU7U7T9</accession>
<evidence type="ECO:0000259" key="1">
    <source>
        <dbReference type="Pfam" id="PF06719"/>
    </source>
</evidence>
<dbReference type="PANTHER" id="PTHR43436">
    <property type="entry name" value="ARAC-FAMILY TRANSCRIPTIONAL REGULATOR"/>
    <property type="match status" value="1"/>
</dbReference>
<protein>
    <submittedName>
        <fullName evidence="2">AraC family transcriptional regulator</fullName>
    </submittedName>
</protein>
<dbReference type="KEGG" id="dsc:ABOD76_03475"/>
<evidence type="ECO:0000313" key="2">
    <source>
        <dbReference type="EMBL" id="XBV84129.1"/>
    </source>
</evidence>
<dbReference type="RefSeq" id="WP_350242167.1">
    <property type="nucleotide sequence ID" value="NZ_CP158298.1"/>
</dbReference>
<organism evidence="2">
    <name type="scientific">Deinococcus sonorensis KR-87</name>
    <dbReference type="NCBI Taxonomy" id="694439"/>
    <lineage>
        <taxon>Bacteria</taxon>
        <taxon>Thermotogati</taxon>
        <taxon>Deinococcota</taxon>
        <taxon>Deinococci</taxon>
        <taxon>Deinococcales</taxon>
        <taxon>Deinococcaceae</taxon>
        <taxon>Deinococcus</taxon>
    </lineage>
</organism>
<geneLocation type="plasmid" evidence="2">
    <name>pDson03</name>
</geneLocation>
<dbReference type="GO" id="GO:0006355">
    <property type="term" value="P:regulation of DNA-templated transcription"/>
    <property type="evidence" value="ECO:0007669"/>
    <property type="project" value="TreeGrafter"/>
</dbReference>
<name>A0AAU7U7T9_9DEIO</name>
<dbReference type="PANTHER" id="PTHR43436:SF1">
    <property type="entry name" value="TRANSCRIPTIONAL REGULATORY PROTEIN"/>
    <property type="match status" value="1"/>
</dbReference>
<dbReference type="InterPro" id="IPR009594">
    <property type="entry name" value="Tscrpt_reg_HTH_AraC_N"/>
</dbReference>
<gene>
    <name evidence="2" type="ORF">ABOD76_03475</name>
</gene>
<dbReference type="AlphaFoldDB" id="A0AAU7U7T9"/>
<feature type="domain" description="Transcription regulator HTH AraC N-terminal" evidence="1">
    <location>
        <begin position="45"/>
        <end position="135"/>
    </location>
</feature>
<dbReference type="Pfam" id="PF06719">
    <property type="entry name" value="AraC_N"/>
    <property type="match status" value="1"/>
</dbReference>
<sequence>MNAEKNAPPLPHLDAPLAPHQGDVARLGTLLRQSTPHDGLVDLRLSGVHASRSTHIHEDLIHSMQQPALCIVAQGAKSVFLGSDVYGYNPSRLLVYSVDLPVATRVTRARPREPFLTLNIDLDPRRIAELTLKAYPHGLPRAHTAGCP</sequence>
<keyword evidence="2" id="KW-0614">Plasmid</keyword>
<proteinExistence type="predicted"/>